<dbReference type="InterPro" id="IPR035396">
    <property type="entry name" value="Bac_rhamnosid6H"/>
</dbReference>
<dbReference type="Gene3D" id="1.50.10.10">
    <property type="match status" value="2"/>
</dbReference>
<feature type="domain" description="Alpha-L-rhamnosidase C-terminal" evidence="2">
    <location>
        <begin position="483"/>
        <end position="541"/>
    </location>
</feature>
<dbReference type="InterPro" id="IPR008928">
    <property type="entry name" value="6-hairpin_glycosidase_sf"/>
</dbReference>
<evidence type="ECO:0008006" key="5">
    <source>
        <dbReference type="Google" id="ProtNLM"/>
    </source>
</evidence>
<reference evidence="3" key="2">
    <citation type="submission" date="2021-04" db="EMBL/GenBank/DDBJ databases">
        <authorList>
            <person name="Gilroy R."/>
        </authorList>
    </citation>
    <scope>NUCLEOTIDE SEQUENCE</scope>
    <source>
        <strain evidence="3">1345</strain>
    </source>
</reference>
<protein>
    <recommendedName>
        <fullName evidence="5">Alpha-L-rhamnosidase</fullName>
    </recommendedName>
</protein>
<feature type="domain" description="Alpha-L-rhamnosidase six-hairpin glycosidase" evidence="1">
    <location>
        <begin position="158"/>
        <end position="302"/>
    </location>
</feature>
<dbReference type="Pfam" id="PF17389">
    <property type="entry name" value="Bac_rhamnosid6H"/>
    <property type="match status" value="1"/>
</dbReference>
<dbReference type="Gene3D" id="2.60.420.10">
    <property type="entry name" value="Maltose phosphorylase, domain 3"/>
    <property type="match status" value="1"/>
</dbReference>
<evidence type="ECO:0000259" key="1">
    <source>
        <dbReference type="Pfam" id="PF17389"/>
    </source>
</evidence>
<dbReference type="Pfam" id="PF17390">
    <property type="entry name" value="Bac_rhamnosid_C"/>
    <property type="match status" value="1"/>
</dbReference>
<dbReference type="EMBL" id="DXCQ01000034">
    <property type="protein sequence ID" value="HIY96935.1"/>
    <property type="molecule type" value="Genomic_DNA"/>
</dbReference>
<proteinExistence type="predicted"/>
<gene>
    <name evidence="3" type="ORF">H9729_04535</name>
</gene>
<dbReference type="GO" id="GO:0005975">
    <property type="term" value="P:carbohydrate metabolic process"/>
    <property type="evidence" value="ECO:0007669"/>
    <property type="project" value="InterPro"/>
</dbReference>
<dbReference type="InterPro" id="IPR012341">
    <property type="entry name" value="6hp_glycosidase-like_sf"/>
</dbReference>
<evidence type="ECO:0000259" key="2">
    <source>
        <dbReference type="Pfam" id="PF17390"/>
    </source>
</evidence>
<accession>A0A9D1ZW54</accession>
<dbReference type="Proteomes" id="UP000886750">
    <property type="component" value="Unassembled WGS sequence"/>
</dbReference>
<comment type="caution">
    <text evidence="3">The sequence shown here is derived from an EMBL/GenBank/DDBJ whole genome shotgun (WGS) entry which is preliminary data.</text>
</comment>
<reference evidence="3" key="1">
    <citation type="journal article" date="2021" name="PeerJ">
        <title>Extensive microbial diversity within the chicken gut microbiome revealed by metagenomics and culture.</title>
        <authorList>
            <person name="Gilroy R."/>
            <person name="Ravi A."/>
            <person name="Getino M."/>
            <person name="Pursley I."/>
            <person name="Horton D.L."/>
            <person name="Alikhan N.F."/>
            <person name="Baker D."/>
            <person name="Gharbi K."/>
            <person name="Hall N."/>
            <person name="Watson M."/>
            <person name="Adriaenssens E.M."/>
            <person name="Foster-Nyarko E."/>
            <person name="Jarju S."/>
            <person name="Secka A."/>
            <person name="Antonio M."/>
            <person name="Oren A."/>
            <person name="Chaudhuri R.R."/>
            <person name="La Ragione R."/>
            <person name="Hildebrand F."/>
            <person name="Pallen M.J."/>
        </authorList>
    </citation>
    <scope>NUCLEOTIDE SEQUENCE</scope>
    <source>
        <strain evidence="3">1345</strain>
    </source>
</reference>
<organism evidence="3 4">
    <name type="scientific">Candidatus Borkfalkia excrementigallinarum</name>
    <dbReference type="NCBI Taxonomy" id="2838506"/>
    <lineage>
        <taxon>Bacteria</taxon>
        <taxon>Bacillati</taxon>
        <taxon>Bacillota</taxon>
        <taxon>Clostridia</taxon>
        <taxon>Christensenellales</taxon>
        <taxon>Christensenellaceae</taxon>
        <taxon>Candidatus Borkfalkia</taxon>
    </lineage>
</organism>
<dbReference type="PANTHER" id="PTHR34987:SF4">
    <property type="entry name" value="ALPHA-L-RHAMNOSIDASE C-TERMINAL DOMAIN-CONTAINING PROTEIN"/>
    <property type="match status" value="1"/>
</dbReference>
<evidence type="ECO:0000313" key="4">
    <source>
        <dbReference type="Proteomes" id="UP000886750"/>
    </source>
</evidence>
<dbReference type="AlphaFoldDB" id="A0A9D1ZW54"/>
<dbReference type="PANTHER" id="PTHR34987">
    <property type="entry name" value="C, PUTATIVE (AFU_ORTHOLOGUE AFUA_3G02880)-RELATED"/>
    <property type="match status" value="1"/>
</dbReference>
<dbReference type="SUPFAM" id="SSF48208">
    <property type="entry name" value="Six-hairpin glycosidases"/>
    <property type="match status" value="1"/>
</dbReference>
<name>A0A9D1ZW54_9FIRM</name>
<dbReference type="InterPro" id="IPR035398">
    <property type="entry name" value="Bac_rhamnosid_C"/>
</dbReference>
<sequence>MQATLRNIDRLVREYILPKRIVLIEGDVQGAELLLSAAAQQVGLGEQKAARLRGKCRIVFDFGQELRGGLRVVAGRGTGGMPVRLRLGESVGECLSDIGQKGSTNDHALRDITLPLPILSDQQFFDSGFRFACIEFSDERTDICLQAVNAVSVFSGREQVGSFVCSDALINRIFSVAAHTVKLCSSDYIWDGVKRDRLVWVGDLYPEITSFLTLFADDGCVSRSLDFVKAETPLPRWMNDFPMYSMWWIIILEEYYRMTGNAEYVLEQRAYYEKLIRQIDACVAESGDFDFGMNFVDWPTHGHTDEPEGVRSLCKLCARSGIQLEKLYGIHTGCAENILEKLSRKGAEVTEKKQIVALKYLSGTPLSEGERRILTEGGAKGFSTFMSCFLLTALSDLGGEDMALAALREYYGGMLAMGATSFWEDFDVEWLQRAVCPIDRLALPGETDIHGDFGKFCYIGYRHSLCHGWSAGVIPFLIKRILGVTVEEAGYKKVRIAPRLGGLEYAKAEIPTPYGILRVDCRRENGKTVVKAEAPAGVEVQIAEN</sequence>
<evidence type="ECO:0000313" key="3">
    <source>
        <dbReference type="EMBL" id="HIY96935.1"/>
    </source>
</evidence>